<feature type="compositionally biased region" description="Polar residues" evidence="1">
    <location>
        <begin position="596"/>
        <end position="611"/>
    </location>
</feature>
<proteinExistence type="predicted"/>
<dbReference type="VEuPathDB" id="TriTrypDB:TvY486_0201250"/>
<accession>G0TRY8</accession>
<dbReference type="AlphaFoldDB" id="G0TRY8"/>
<sequence length="619" mass="68213">MIWRLCNVLLQRRVYSDLTGGELIRQTVKAHRRLTRRFAERRQQEGTNPSHKAQYITAYIESQSVQLARERRMRETAIDERALLSAVKAASLSLTEPNSNSRGGGDVITARHGLSGVSSPVVADGFGSWRDGSPAVERQLHSLDRNLHCIVRGATTPPAFSPEALLRRTPTQLVSVQRLLGRIKCGAPDGRASGVWSNRGVKEFTRELSFCARSVCGANDEAMVSLLGVIIQATAKQNWALAFQLYGSCVLPCLDAVAAGNTRDRSTSFLLSVLCESVRCFCLAPNEVCGGSYPPFETVSKLLKMAGRLLPVAAAPVFSIIPPTGSGDGDRVAKENGNNVKGSPGTWEEALALVALFQPHGQKRLYLPASAWGQLIRAVGRTGAPLCRVRELVDVITDPNSVKHGERHMHDTHVWNAYLSCSDWCHALELFANNWLHYDVKETAATSAALMESLLHSKQWERALGVFRRLKRKEGQLIVGTSAVYAAVFRALGMQRDWEATTKLLVDFEGFLAPLGVPFESWKSSRLHAVVRDDNSACHHEDENVKGKRLPVSDHEFDAWLAFAYELREACGATEELVRSVETALVACDPRRRQNSSEGQASHASQRSSVTAEELFDFM</sequence>
<reference evidence="2" key="1">
    <citation type="journal article" date="2012" name="Proc. Natl. Acad. Sci. U.S.A.">
        <title>Antigenic diversity is generated by distinct evolutionary mechanisms in African trypanosome species.</title>
        <authorList>
            <person name="Jackson A.P."/>
            <person name="Berry A."/>
            <person name="Aslett M."/>
            <person name="Allison H.C."/>
            <person name="Burton P."/>
            <person name="Vavrova-Anderson J."/>
            <person name="Brown R."/>
            <person name="Browne H."/>
            <person name="Corton N."/>
            <person name="Hauser H."/>
            <person name="Gamble J."/>
            <person name="Gilderthorp R."/>
            <person name="Marcello L."/>
            <person name="McQuillan J."/>
            <person name="Otto T.D."/>
            <person name="Quail M.A."/>
            <person name="Sanders M.J."/>
            <person name="van Tonder A."/>
            <person name="Ginger M.L."/>
            <person name="Field M.C."/>
            <person name="Barry J.D."/>
            <person name="Hertz-Fowler C."/>
            <person name="Berriman M."/>
        </authorList>
    </citation>
    <scope>NUCLEOTIDE SEQUENCE</scope>
    <source>
        <strain evidence="2">Y486</strain>
    </source>
</reference>
<dbReference type="Gene3D" id="1.25.40.10">
    <property type="entry name" value="Tetratricopeptide repeat domain"/>
    <property type="match status" value="1"/>
</dbReference>
<protein>
    <submittedName>
        <fullName evidence="2">Uncharacterized protein</fullName>
    </submittedName>
</protein>
<name>G0TRY8_TRYVY</name>
<evidence type="ECO:0000256" key="1">
    <source>
        <dbReference type="SAM" id="MobiDB-lite"/>
    </source>
</evidence>
<dbReference type="OMA" id="WNAYLAC"/>
<gene>
    <name evidence="2" type="ORF">TVY486_0201250</name>
</gene>
<organism evidence="2">
    <name type="scientific">Trypanosoma vivax (strain Y486)</name>
    <dbReference type="NCBI Taxonomy" id="1055687"/>
    <lineage>
        <taxon>Eukaryota</taxon>
        <taxon>Discoba</taxon>
        <taxon>Euglenozoa</taxon>
        <taxon>Kinetoplastea</taxon>
        <taxon>Metakinetoplastina</taxon>
        <taxon>Trypanosomatida</taxon>
        <taxon>Trypanosomatidae</taxon>
        <taxon>Trypanosoma</taxon>
        <taxon>Duttonella</taxon>
    </lineage>
</organism>
<dbReference type="EMBL" id="HE573018">
    <property type="protein sequence ID" value="CCC46712.1"/>
    <property type="molecule type" value="Genomic_DNA"/>
</dbReference>
<evidence type="ECO:0000313" key="2">
    <source>
        <dbReference type="EMBL" id="CCC46712.1"/>
    </source>
</evidence>
<dbReference type="InterPro" id="IPR011990">
    <property type="entry name" value="TPR-like_helical_dom_sf"/>
</dbReference>
<feature type="region of interest" description="Disordered" evidence="1">
    <location>
        <begin position="591"/>
        <end position="611"/>
    </location>
</feature>